<evidence type="ECO:0000313" key="2">
    <source>
        <dbReference type="EMBL" id="MBI6652709.1"/>
    </source>
</evidence>
<name>A0A3S0NB71_PSEVE</name>
<dbReference type="RefSeq" id="WP_126588959.1">
    <property type="nucleotide sequence ID" value="NZ_JAEILD010000170.1"/>
</dbReference>
<protein>
    <submittedName>
        <fullName evidence="1">DUF3987 domain-containing protein</fullName>
    </submittedName>
</protein>
<proteinExistence type="predicted"/>
<dbReference type="EMBL" id="VWXT01000424">
    <property type="protein sequence ID" value="KAA6173263.1"/>
    <property type="molecule type" value="Genomic_DNA"/>
</dbReference>
<keyword evidence="4" id="KW-1185">Reference proteome</keyword>
<evidence type="ECO:0000313" key="4">
    <source>
        <dbReference type="Proteomes" id="UP000614123"/>
    </source>
</evidence>
<dbReference type="Proteomes" id="UP000614123">
    <property type="component" value="Unassembled WGS sequence"/>
</dbReference>
<dbReference type="Proteomes" id="UP000323909">
    <property type="component" value="Unassembled WGS sequence"/>
</dbReference>
<dbReference type="AlphaFoldDB" id="A0A3S0NB71"/>
<reference evidence="2 4" key="2">
    <citation type="submission" date="2020-12" db="EMBL/GenBank/DDBJ databases">
        <title>Comparative genomic insights into the epidemiology and virulence of plant pathogenic Pseudomonads from Turkey.</title>
        <authorList>
            <person name="Dillon M."/>
            <person name="Ruiz-Bedoya T."/>
            <person name="Bendalovic-Torma C."/>
            <person name="Guttman K.M."/>
            <person name="Kwak H."/>
            <person name="Middleton M.A."/>
            <person name="Wang P.W."/>
            <person name="Horuz S."/>
            <person name="Aysan Y."/>
            <person name="Guttman D.S."/>
        </authorList>
    </citation>
    <scope>NUCLEOTIDE SEQUENCE [LARGE SCALE GENOMIC DNA]</scope>
    <source>
        <strain evidence="2 4">S4_EA_3a</strain>
    </source>
</reference>
<evidence type="ECO:0000313" key="1">
    <source>
        <dbReference type="EMBL" id="KAA6173263.1"/>
    </source>
</evidence>
<dbReference type="EMBL" id="JAEILD010000170">
    <property type="protein sequence ID" value="MBI6652709.1"/>
    <property type="molecule type" value="Genomic_DNA"/>
</dbReference>
<sequence>MNQETTNKTILSALDKFPLLKEFIFEVAETTQAPLELALASALSTISMLCQPLIDVKRPGNMIGPVSLLIISIASSGERKSTIESMFLGYIREYVKNALITHQKELLAWSIKLEVWEARKRKIIKDMSNTPQTEPEYQLHESELLSHQELKPERPRAFNPFYEDATTAALIKGMRLDMPWAALMSSEGISVLKGVFNDFGKINALWTGSTIDVSRATVEGCSLHDARLTLGIMIQLEVLKEYLEGKGDLARSVGLLSRALVFHPESTQGTRFIKNKTINNAVIAKYNERVHNLLEKCMHRLRNTSEEKKTISLSTSAAAYWTESYNKIESELQVGGTYERSKDHASKLSENIARVAALLRYFEFGEGLITLEELQAAEKIVLECSKTFRNEFTFMPKIISDSEILFAWIQSNCKNSNIFNWVDKNDILRKGPSKFRAVSKLNPTLDCLVASGKIIVNDKVRPVRIEINRSFL</sequence>
<comment type="caution">
    <text evidence="1">The sequence shown here is derived from an EMBL/GenBank/DDBJ whole genome shotgun (WGS) entry which is preliminary data.</text>
</comment>
<dbReference type="InterPro" id="IPR025048">
    <property type="entry name" value="DUF3987"/>
</dbReference>
<gene>
    <name evidence="1" type="ORF">F3K53_23595</name>
    <name evidence="2" type="ORF">YA0849_27395</name>
</gene>
<reference evidence="1 3" key="1">
    <citation type="submission" date="2019-09" db="EMBL/GenBank/DDBJ databases">
        <title>Genomic sequencing of 4 copper resistant soil isolates.</title>
        <authorList>
            <person name="Havryliuk O."/>
        </authorList>
    </citation>
    <scope>NUCLEOTIDE SEQUENCE [LARGE SCALE GENOMIC DNA]</scope>
    <source>
        <strain evidence="1 3">UKR4</strain>
    </source>
</reference>
<accession>A0A3S0NB71</accession>
<organism evidence="1 3">
    <name type="scientific">Pseudomonas veronii</name>
    <dbReference type="NCBI Taxonomy" id="76761"/>
    <lineage>
        <taxon>Bacteria</taxon>
        <taxon>Pseudomonadati</taxon>
        <taxon>Pseudomonadota</taxon>
        <taxon>Gammaproteobacteria</taxon>
        <taxon>Pseudomonadales</taxon>
        <taxon>Pseudomonadaceae</taxon>
        <taxon>Pseudomonas</taxon>
    </lineage>
</organism>
<evidence type="ECO:0000313" key="3">
    <source>
        <dbReference type="Proteomes" id="UP000323909"/>
    </source>
</evidence>
<dbReference type="Pfam" id="PF13148">
    <property type="entry name" value="DUF3987"/>
    <property type="match status" value="1"/>
</dbReference>